<proteinExistence type="predicted"/>
<accession>A0A5B7TQY6</accession>
<feature type="region of interest" description="Disordered" evidence="1">
    <location>
        <begin position="410"/>
        <end position="447"/>
    </location>
</feature>
<feature type="domain" description="Lcl C-terminal" evidence="2">
    <location>
        <begin position="227"/>
        <end position="317"/>
    </location>
</feature>
<dbReference type="PANTHER" id="PTHR35812:SF1">
    <property type="entry name" value="LIPOPROTEIN"/>
    <property type="match status" value="1"/>
</dbReference>
<dbReference type="KEGG" id="fbe:FF125_09465"/>
<dbReference type="Pfam" id="PF07603">
    <property type="entry name" value="Lcl_C"/>
    <property type="match status" value="2"/>
</dbReference>
<evidence type="ECO:0000313" key="3">
    <source>
        <dbReference type="EMBL" id="QCX38648.1"/>
    </source>
</evidence>
<sequence length="507" mass="55872">MKIVQQLKSLKSILFFTSLCTTLLIISCKSELATSSDLTYPIVDTNQGFSYDNYNQIDGPKEGEAFYGQDAQYTGIKPSYTDTGDGVITDNVTGLVWTQNLSTMAMPWSEASSYCDTLTTGGYNDWRLPTVKELWSIRDFSQGWPWLDTDYFHLVGDGSEQRQHHSWTSNRYLVKSDYQNQQLEGEPSFIVNDWTGHIKAMSGNRFVRAVRGNKNYGINNFVDNNDETITDKATGLMWSKNDNGEAINWEAALAYAENATVADYEDWRLPNIKELQSIADYSGVFPAMDTTMFNLTTLKDVKGQTDYPFYWSSTNNPYIDALHHDANATDTIEPGYSYAWMLAAGYCADMEGNDLHGAGAVVFDTKSEEVSDGSGIEVFYHHVRLVRGGNVTKTPAGDATTVKNNRVVSFPDGITNVGGRPGQGEHPRQGDGPEQRDGAEQGRGPNFTPGAAYLKTIGITVTSEKLATIIAGPPAPSASKVVTNFAKNDIVITEAQAQALLNTLNLR</sequence>
<evidence type="ECO:0000313" key="4">
    <source>
        <dbReference type="Proteomes" id="UP000306229"/>
    </source>
</evidence>
<dbReference type="AlphaFoldDB" id="A0A5B7TQY6"/>
<name>A0A5B7TQY6_9FLAO</name>
<evidence type="ECO:0000256" key="1">
    <source>
        <dbReference type="SAM" id="MobiDB-lite"/>
    </source>
</evidence>
<dbReference type="EMBL" id="CP040749">
    <property type="protein sequence ID" value="QCX38648.1"/>
    <property type="molecule type" value="Genomic_DNA"/>
</dbReference>
<gene>
    <name evidence="3" type="ORF">FF125_09465</name>
</gene>
<keyword evidence="4" id="KW-1185">Reference proteome</keyword>
<organism evidence="3 4">
    <name type="scientific">Aureibaculum algae</name>
    <dbReference type="NCBI Taxonomy" id="2584122"/>
    <lineage>
        <taxon>Bacteria</taxon>
        <taxon>Pseudomonadati</taxon>
        <taxon>Bacteroidota</taxon>
        <taxon>Flavobacteriia</taxon>
        <taxon>Flavobacteriales</taxon>
        <taxon>Flavobacteriaceae</taxon>
        <taxon>Aureibaculum</taxon>
    </lineage>
</organism>
<dbReference type="RefSeq" id="WP_138949540.1">
    <property type="nucleotide sequence ID" value="NZ_CP040749.1"/>
</dbReference>
<reference evidence="3 4" key="1">
    <citation type="submission" date="2019-05" db="EMBL/GenBank/DDBJ databases">
        <title>Algicella ahnfeltiae gen. nov., sp. nov., a novel marine bacterium of the family Flavobacteriaceae isolated from a red alga.</title>
        <authorList>
            <person name="Nedashkovskaya O.I."/>
            <person name="Kukhlevskiy A.D."/>
            <person name="Kim S.-G."/>
            <person name="Zhukova N.V."/>
            <person name="Mikhailov V.V."/>
        </authorList>
    </citation>
    <scope>NUCLEOTIDE SEQUENCE [LARGE SCALE GENOMIC DNA]</scope>
    <source>
        <strain evidence="3 4">10Alg115</strain>
    </source>
</reference>
<dbReference type="PROSITE" id="PS51257">
    <property type="entry name" value="PROKAR_LIPOPROTEIN"/>
    <property type="match status" value="1"/>
</dbReference>
<feature type="domain" description="Lcl C-terminal" evidence="2">
    <location>
        <begin position="86"/>
        <end position="211"/>
    </location>
</feature>
<dbReference type="InterPro" id="IPR011460">
    <property type="entry name" value="Lcl_C"/>
</dbReference>
<feature type="compositionally biased region" description="Basic and acidic residues" evidence="1">
    <location>
        <begin position="423"/>
        <end position="440"/>
    </location>
</feature>
<dbReference type="OrthoDB" id="9793251at2"/>
<evidence type="ECO:0000259" key="2">
    <source>
        <dbReference type="Pfam" id="PF07603"/>
    </source>
</evidence>
<dbReference type="Proteomes" id="UP000306229">
    <property type="component" value="Chromosome"/>
</dbReference>
<protein>
    <submittedName>
        <fullName evidence="3">DUF1566 domain-containing protein</fullName>
    </submittedName>
</protein>
<dbReference type="PANTHER" id="PTHR35812">
    <property type="entry name" value="LIPOPROTEIN"/>
    <property type="match status" value="1"/>
</dbReference>